<dbReference type="SUPFAM" id="SSF53335">
    <property type="entry name" value="S-adenosyl-L-methionine-dependent methyltransferases"/>
    <property type="match status" value="1"/>
</dbReference>
<keyword evidence="4" id="KW-0949">S-adenosyl-L-methionine</keyword>
<name>A0AA36MRR4_9DINO</name>
<feature type="region of interest" description="Disordered" evidence="7">
    <location>
        <begin position="792"/>
        <end position="813"/>
    </location>
</feature>
<keyword evidence="9" id="KW-1185">Reference proteome</keyword>
<gene>
    <name evidence="8" type="ORF">EVOR1521_LOCUS5746</name>
</gene>
<proteinExistence type="inferred from homology"/>
<dbReference type="GO" id="GO:0016206">
    <property type="term" value="F:catechol O-methyltransferase activity"/>
    <property type="evidence" value="ECO:0007669"/>
    <property type="project" value="UniProtKB-EC"/>
</dbReference>
<keyword evidence="2" id="KW-0489">Methyltransferase</keyword>
<accession>A0AA36MRR4</accession>
<keyword evidence="5" id="KW-0128">Catecholamine metabolism</keyword>
<dbReference type="EMBL" id="CAUJNA010000418">
    <property type="protein sequence ID" value="CAJ1376772.1"/>
    <property type="molecule type" value="Genomic_DNA"/>
</dbReference>
<dbReference type="AlphaFoldDB" id="A0AA36MRR4"/>
<dbReference type="GO" id="GO:0032259">
    <property type="term" value="P:methylation"/>
    <property type="evidence" value="ECO:0007669"/>
    <property type="project" value="UniProtKB-KW"/>
</dbReference>
<sequence>MGAATLHHEVLPRLQRDLRRQWHLCDGRHVSNVLWSLARLAEHSPLFSLAGKLDLDFGGQELANTAWALATVRHAENAELLFRSQAQARVSSQQLANLFWAAARLQVRTALEGMAGEVAARCGELSAVQLGAAVWACAAGQEGHGTKRHGGMRDPKLLLALEEEAVAKRGELSSRVLANILWGFATLQWRSQETQELHACIFDEAVQKRHCMRSQELAMCAWALASLEAVEELGRLLQAPLSMDALEPRETASLAWALTHLPAAAAAAGAGAAVLGAMRRMVRTRELLGFDDRSLAALVRSLPQLRLAEAFNSILRRLPELGADLGGALLCGAGQLGADTGPIWAALKPGEWREEELVPFVRAYAEERPDSVLRAAEEFCASRKVWMKVAGSQKAQLLEALLRATRPKRILEVGCYVGFTAIRLASTAQAWGGRVVSLEMDPTMARVANQLVSHAKLSEVVDIQVGHSEQLLPRLGQEFDFVFFDQRGSRFGRDLQLLEPWLAAQAVVLADNVLKPGAPAFLWQICGSQDWETRVVELLDFGPCGVLDWMSISRRRGLGAHHAHHAQLPESFAHLAWQADEMRWRSIDGHVTPQQWDEFARYMKASLAKAGLRPHLQHMEDVEWLRDLGRCMPQAEGDQLASEKKRAGQDPSSFVACVVRQVPPDASTVEMAILDLNQKDLWQGQRLDANSLLALRCVPEEQAMDILGSLFSKGSGKGVIRNPNDYLQAAVAKIMRDGGSSGGGMNFTGNQTRQRAQQLGLYLEDETLQALSKMPLRASVKLLEGAVQAQSTGEDPNNFITMEVSPNKKQRIG</sequence>
<dbReference type="Gene3D" id="3.40.50.150">
    <property type="entry name" value="Vaccinia Virus protein VP39"/>
    <property type="match status" value="1"/>
</dbReference>
<dbReference type="Pfam" id="PF01596">
    <property type="entry name" value="Methyltransf_3"/>
    <property type="match status" value="1"/>
</dbReference>
<comment type="caution">
    <text evidence="8">The sequence shown here is derived from an EMBL/GenBank/DDBJ whole genome shotgun (WGS) entry which is preliminary data.</text>
</comment>
<evidence type="ECO:0000313" key="9">
    <source>
        <dbReference type="Proteomes" id="UP001178507"/>
    </source>
</evidence>
<evidence type="ECO:0000256" key="5">
    <source>
        <dbReference type="ARBA" id="ARBA00022939"/>
    </source>
</evidence>
<dbReference type="PANTHER" id="PTHR43836:SF2">
    <property type="entry name" value="CATECHOL O-METHYLTRANSFERASE 1-RELATED"/>
    <property type="match status" value="1"/>
</dbReference>
<dbReference type="InterPro" id="IPR002935">
    <property type="entry name" value="SAM_O-MeTrfase"/>
</dbReference>
<dbReference type="PANTHER" id="PTHR43836">
    <property type="entry name" value="CATECHOL O-METHYLTRANSFERASE 1-RELATED"/>
    <property type="match status" value="1"/>
</dbReference>
<evidence type="ECO:0000256" key="2">
    <source>
        <dbReference type="ARBA" id="ARBA00022603"/>
    </source>
</evidence>
<dbReference type="CDD" id="cd02440">
    <property type="entry name" value="AdoMet_MTases"/>
    <property type="match status" value="1"/>
</dbReference>
<dbReference type="EC" id="2.1.1.6" evidence="1"/>
<dbReference type="GO" id="GO:0006584">
    <property type="term" value="P:catecholamine metabolic process"/>
    <property type="evidence" value="ECO:0007669"/>
    <property type="project" value="UniProtKB-KW"/>
</dbReference>
<evidence type="ECO:0000256" key="7">
    <source>
        <dbReference type="SAM" id="MobiDB-lite"/>
    </source>
</evidence>
<evidence type="ECO:0000256" key="6">
    <source>
        <dbReference type="ARBA" id="ARBA00023453"/>
    </source>
</evidence>
<comment type="similarity">
    <text evidence="6">Belongs to the class I-like SAM-binding methyltransferase superfamily. Cation-dependent O-methyltransferase family.</text>
</comment>
<reference evidence="8" key="1">
    <citation type="submission" date="2023-08" db="EMBL/GenBank/DDBJ databases">
        <authorList>
            <person name="Chen Y."/>
            <person name="Shah S."/>
            <person name="Dougan E. K."/>
            <person name="Thang M."/>
            <person name="Chan C."/>
        </authorList>
    </citation>
    <scope>NUCLEOTIDE SEQUENCE</scope>
</reference>
<evidence type="ECO:0000256" key="1">
    <source>
        <dbReference type="ARBA" id="ARBA00012880"/>
    </source>
</evidence>
<evidence type="ECO:0000256" key="3">
    <source>
        <dbReference type="ARBA" id="ARBA00022679"/>
    </source>
</evidence>
<protein>
    <recommendedName>
        <fullName evidence="1">catechol O-methyltransferase</fullName>
        <ecNumber evidence="1">2.1.1.6</ecNumber>
    </recommendedName>
</protein>
<dbReference type="PROSITE" id="PS51682">
    <property type="entry name" value="SAM_OMT_I"/>
    <property type="match status" value="1"/>
</dbReference>
<dbReference type="InterPro" id="IPR029063">
    <property type="entry name" value="SAM-dependent_MTases_sf"/>
</dbReference>
<evidence type="ECO:0000256" key="4">
    <source>
        <dbReference type="ARBA" id="ARBA00022691"/>
    </source>
</evidence>
<keyword evidence="3" id="KW-0808">Transferase</keyword>
<organism evidence="8 9">
    <name type="scientific">Effrenium voratum</name>
    <dbReference type="NCBI Taxonomy" id="2562239"/>
    <lineage>
        <taxon>Eukaryota</taxon>
        <taxon>Sar</taxon>
        <taxon>Alveolata</taxon>
        <taxon>Dinophyceae</taxon>
        <taxon>Suessiales</taxon>
        <taxon>Symbiodiniaceae</taxon>
        <taxon>Effrenium</taxon>
    </lineage>
</organism>
<evidence type="ECO:0000313" key="8">
    <source>
        <dbReference type="EMBL" id="CAJ1376772.1"/>
    </source>
</evidence>
<dbReference type="Proteomes" id="UP001178507">
    <property type="component" value="Unassembled WGS sequence"/>
</dbReference>